<name>A0AA88CWG1_FICCA</name>
<dbReference type="GO" id="GO:0008171">
    <property type="term" value="F:O-methyltransferase activity"/>
    <property type="evidence" value="ECO:0007669"/>
    <property type="project" value="InterPro"/>
</dbReference>
<evidence type="ECO:0000259" key="4">
    <source>
        <dbReference type="Pfam" id="PF00891"/>
    </source>
</evidence>
<dbReference type="InterPro" id="IPR012967">
    <property type="entry name" value="COMT_dimerisation"/>
</dbReference>
<sequence>MLSSAELRIPDIINSHEGPVSLSQIAAAAIPDTSSSPDISCLAGIMSLLVRRNIFTAQPSSDGSGDTSSTSLYGLTHSSRWLLSEDQLTVAPLLLMDTSAASKEGGIAFEKANGREIWDFASQNQEFNKLLNGGMACTVKIVMNAILSAGTDFGDGFGCLGSLVGDGTGAVLSEIVKSHPHIKGINFDLPHVVATVPAYPGVSHVGGGKERTETEWKKILKEGGFPRHKIIKIPALPSIIEVYPE</sequence>
<dbReference type="GO" id="GO:0046983">
    <property type="term" value="F:protein dimerization activity"/>
    <property type="evidence" value="ECO:0007669"/>
    <property type="project" value="InterPro"/>
</dbReference>
<keyword evidence="2" id="KW-0808">Transferase</keyword>
<evidence type="ECO:0000256" key="3">
    <source>
        <dbReference type="ARBA" id="ARBA00022691"/>
    </source>
</evidence>
<proteinExistence type="predicted"/>
<dbReference type="Proteomes" id="UP001187192">
    <property type="component" value="Unassembled WGS sequence"/>
</dbReference>
<gene>
    <name evidence="6" type="ORF">TIFTF001_042063</name>
    <name evidence="7" type="ORF">TIFTF001_042066</name>
</gene>
<dbReference type="PROSITE" id="PS51683">
    <property type="entry name" value="SAM_OMT_II"/>
    <property type="match status" value="1"/>
</dbReference>
<dbReference type="SUPFAM" id="SSF53335">
    <property type="entry name" value="S-adenosyl-L-methionine-dependent methyltransferases"/>
    <property type="match status" value="1"/>
</dbReference>
<dbReference type="SUPFAM" id="SSF46785">
    <property type="entry name" value="Winged helix' DNA-binding domain"/>
    <property type="match status" value="1"/>
</dbReference>
<keyword evidence="8" id="KW-1185">Reference proteome</keyword>
<evidence type="ECO:0000256" key="2">
    <source>
        <dbReference type="ARBA" id="ARBA00022679"/>
    </source>
</evidence>
<evidence type="ECO:0000313" key="7">
    <source>
        <dbReference type="EMBL" id="GMN34495.1"/>
    </source>
</evidence>
<organism evidence="7 8">
    <name type="scientific">Ficus carica</name>
    <name type="common">Common fig</name>
    <dbReference type="NCBI Taxonomy" id="3494"/>
    <lineage>
        <taxon>Eukaryota</taxon>
        <taxon>Viridiplantae</taxon>
        <taxon>Streptophyta</taxon>
        <taxon>Embryophyta</taxon>
        <taxon>Tracheophyta</taxon>
        <taxon>Spermatophyta</taxon>
        <taxon>Magnoliopsida</taxon>
        <taxon>eudicotyledons</taxon>
        <taxon>Gunneridae</taxon>
        <taxon>Pentapetalae</taxon>
        <taxon>rosids</taxon>
        <taxon>fabids</taxon>
        <taxon>Rosales</taxon>
        <taxon>Moraceae</taxon>
        <taxon>Ficeae</taxon>
        <taxon>Ficus</taxon>
    </lineage>
</organism>
<evidence type="ECO:0000313" key="8">
    <source>
        <dbReference type="Proteomes" id="UP001187192"/>
    </source>
</evidence>
<feature type="domain" description="O-methyltransferase C-terminal" evidence="4">
    <location>
        <begin position="103"/>
        <end position="207"/>
    </location>
</feature>
<evidence type="ECO:0000259" key="5">
    <source>
        <dbReference type="Pfam" id="PF08100"/>
    </source>
</evidence>
<dbReference type="InterPro" id="IPR036388">
    <property type="entry name" value="WH-like_DNA-bd_sf"/>
</dbReference>
<accession>A0AA88CWG1</accession>
<dbReference type="InterPro" id="IPR036390">
    <property type="entry name" value="WH_DNA-bd_sf"/>
</dbReference>
<keyword evidence="1" id="KW-0489">Methyltransferase</keyword>
<dbReference type="GO" id="GO:0032259">
    <property type="term" value="P:methylation"/>
    <property type="evidence" value="ECO:0007669"/>
    <property type="project" value="UniProtKB-KW"/>
</dbReference>
<dbReference type="EMBL" id="BTGU01002131">
    <property type="protein sequence ID" value="GMN34485.1"/>
    <property type="molecule type" value="Genomic_DNA"/>
</dbReference>
<dbReference type="Pfam" id="PF00891">
    <property type="entry name" value="Methyltransf_2"/>
    <property type="match status" value="1"/>
</dbReference>
<dbReference type="Gene3D" id="1.10.10.10">
    <property type="entry name" value="Winged helix-like DNA-binding domain superfamily/Winged helix DNA-binding domain"/>
    <property type="match status" value="1"/>
</dbReference>
<dbReference type="InterPro" id="IPR001077">
    <property type="entry name" value="COMT_C"/>
</dbReference>
<evidence type="ECO:0000313" key="6">
    <source>
        <dbReference type="EMBL" id="GMN34485.1"/>
    </source>
</evidence>
<dbReference type="EMBL" id="BTGU01002132">
    <property type="protein sequence ID" value="GMN34495.1"/>
    <property type="molecule type" value="Genomic_DNA"/>
</dbReference>
<dbReference type="PANTHER" id="PTHR11746">
    <property type="entry name" value="O-METHYLTRANSFERASE"/>
    <property type="match status" value="1"/>
</dbReference>
<keyword evidence="3" id="KW-0949">S-adenosyl-L-methionine</keyword>
<evidence type="ECO:0008006" key="9">
    <source>
        <dbReference type="Google" id="ProtNLM"/>
    </source>
</evidence>
<feature type="domain" description="O-methyltransferase dimerisation" evidence="5">
    <location>
        <begin position="3"/>
        <end position="84"/>
    </location>
</feature>
<dbReference type="InterPro" id="IPR029063">
    <property type="entry name" value="SAM-dependent_MTases_sf"/>
</dbReference>
<protein>
    <recommendedName>
        <fullName evidence="9">O-methyltransferase domain-containing protein</fullName>
    </recommendedName>
</protein>
<comment type="caution">
    <text evidence="7">The sequence shown here is derived from an EMBL/GenBank/DDBJ whole genome shotgun (WGS) entry which is preliminary data.</text>
</comment>
<dbReference type="InterPro" id="IPR016461">
    <property type="entry name" value="COMT-like"/>
</dbReference>
<dbReference type="AlphaFoldDB" id="A0AA88CWG1"/>
<dbReference type="Pfam" id="PF08100">
    <property type="entry name" value="Dimerisation"/>
    <property type="match status" value="1"/>
</dbReference>
<dbReference type="Gene3D" id="3.40.50.150">
    <property type="entry name" value="Vaccinia Virus protein VP39"/>
    <property type="match status" value="2"/>
</dbReference>
<reference evidence="7" key="1">
    <citation type="submission" date="2023-07" db="EMBL/GenBank/DDBJ databases">
        <title>draft genome sequence of fig (Ficus carica).</title>
        <authorList>
            <person name="Takahashi T."/>
            <person name="Nishimura K."/>
        </authorList>
    </citation>
    <scope>NUCLEOTIDE SEQUENCE</scope>
</reference>
<evidence type="ECO:0000256" key="1">
    <source>
        <dbReference type="ARBA" id="ARBA00022603"/>
    </source>
</evidence>